<organism evidence="2 3">
    <name type="scientific">Helianthus annuus</name>
    <name type="common">Common sunflower</name>
    <dbReference type="NCBI Taxonomy" id="4232"/>
    <lineage>
        <taxon>Eukaryota</taxon>
        <taxon>Viridiplantae</taxon>
        <taxon>Streptophyta</taxon>
        <taxon>Embryophyta</taxon>
        <taxon>Tracheophyta</taxon>
        <taxon>Spermatophyta</taxon>
        <taxon>Magnoliopsida</taxon>
        <taxon>eudicotyledons</taxon>
        <taxon>Gunneridae</taxon>
        <taxon>Pentapetalae</taxon>
        <taxon>asterids</taxon>
        <taxon>campanulids</taxon>
        <taxon>Asterales</taxon>
        <taxon>Asteraceae</taxon>
        <taxon>Asteroideae</taxon>
        <taxon>Heliantheae alliance</taxon>
        <taxon>Heliantheae</taxon>
        <taxon>Helianthus</taxon>
    </lineage>
</organism>
<feature type="compositionally biased region" description="Low complexity" evidence="1">
    <location>
        <begin position="1"/>
        <end position="27"/>
    </location>
</feature>
<accession>A0A9K3EA48</accession>
<evidence type="ECO:0000313" key="3">
    <source>
        <dbReference type="Proteomes" id="UP000215914"/>
    </source>
</evidence>
<evidence type="ECO:0000256" key="1">
    <source>
        <dbReference type="SAM" id="MobiDB-lite"/>
    </source>
</evidence>
<sequence length="73" mass="8091">MVQAQSLAAASPTPSTISSILTTPPTSCRQKERKPKSFLPRNCFTPESKEKAPEETIKELKQTIKMLEAAMEK</sequence>
<feature type="region of interest" description="Disordered" evidence="1">
    <location>
        <begin position="1"/>
        <end position="57"/>
    </location>
</feature>
<keyword evidence="3" id="KW-1185">Reference proteome</keyword>
<dbReference type="EMBL" id="MNCJ02000329">
    <property type="protein sequence ID" value="KAF5769088.1"/>
    <property type="molecule type" value="Genomic_DNA"/>
</dbReference>
<proteinExistence type="predicted"/>
<name>A0A9K3EA48_HELAN</name>
<feature type="compositionally biased region" description="Basic and acidic residues" evidence="1">
    <location>
        <begin position="47"/>
        <end position="57"/>
    </location>
</feature>
<protein>
    <submittedName>
        <fullName evidence="2">Uncharacterized protein</fullName>
    </submittedName>
</protein>
<dbReference type="Gramene" id="mRNA:HanXRQr2_Chr14g0644121">
    <property type="protein sequence ID" value="CDS:HanXRQr2_Chr14g0644121.1"/>
    <property type="gene ID" value="HanXRQr2_Chr14g0644121"/>
</dbReference>
<evidence type="ECO:0000313" key="2">
    <source>
        <dbReference type="EMBL" id="KAF5769088.1"/>
    </source>
</evidence>
<reference evidence="2" key="2">
    <citation type="submission" date="2020-06" db="EMBL/GenBank/DDBJ databases">
        <title>Helianthus annuus Genome sequencing and assembly Release 2.</title>
        <authorList>
            <person name="Gouzy J."/>
            <person name="Langlade N."/>
            <person name="Munos S."/>
        </authorList>
    </citation>
    <scope>NUCLEOTIDE SEQUENCE</scope>
    <source>
        <tissue evidence="2">Leaves</tissue>
    </source>
</reference>
<reference evidence="2" key="1">
    <citation type="journal article" date="2017" name="Nature">
        <title>The sunflower genome provides insights into oil metabolism, flowering and Asterid evolution.</title>
        <authorList>
            <person name="Badouin H."/>
            <person name="Gouzy J."/>
            <person name="Grassa C.J."/>
            <person name="Murat F."/>
            <person name="Staton S.E."/>
            <person name="Cottret L."/>
            <person name="Lelandais-Briere C."/>
            <person name="Owens G.L."/>
            <person name="Carrere S."/>
            <person name="Mayjonade B."/>
            <person name="Legrand L."/>
            <person name="Gill N."/>
            <person name="Kane N.C."/>
            <person name="Bowers J.E."/>
            <person name="Hubner S."/>
            <person name="Bellec A."/>
            <person name="Berard A."/>
            <person name="Berges H."/>
            <person name="Blanchet N."/>
            <person name="Boniface M.C."/>
            <person name="Brunel D."/>
            <person name="Catrice O."/>
            <person name="Chaidir N."/>
            <person name="Claudel C."/>
            <person name="Donnadieu C."/>
            <person name="Faraut T."/>
            <person name="Fievet G."/>
            <person name="Helmstetter N."/>
            <person name="King M."/>
            <person name="Knapp S.J."/>
            <person name="Lai Z."/>
            <person name="Le Paslier M.C."/>
            <person name="Lippi Y."/>
            <person name="Lorenzon L."/>
            <person name="Mandel J.R."/>
            <person name="Marage G."/>
            <person name="Marchand G."/>
            <person name="Marquand E."/>
            <person name="Bret-Mestries E."/>
            <person name="Morien E."/>
            <person name="Nambeesan S."/>
            <person name="Nguyen T."/>
            <person name="Pegot-Espagnet P."/>
            <person name="Pouilly N."/>
            <person name="Raftis F."/>
            <person name="Sallet E."/>
            <person name="Schiex T."/>
            <person name="Thomas J."/>
            <person name="Vandecasteele C."/>
            <person name="Vares D."/>
            <person name="Vear F."/>
            <person name="Vautrin S."/>
            <person name="Crespi M."/>
            <person name="Mangin B."/>
            <person name="Burke J.M."/>
            <person name="Salse J."/>
            <person name="Munos S."/>
            <person name="Vincourt P."/>
            <person name="Rieseberg L.H."/>
            <person name="Langlade N.B."/>
        </authorList>
    </citation>
    <scope>NUCLEOTIDE SEQUENCE</scope>
    <source>
        <tissue evidence="2">Leaves</tissue>
    </source>
</reference>
<comment type="caution">
    <text evidence="2">The sequence shown here is derived from an EMBL/GenBank/DDBJ whole genome shotgun (WGS) entry which is preliminary data.</text>
</comment>
<dbReference type="Proteomes" id="UP000215914">
    <property type="component" value="Unassembled WGS sequence"/>
</dbReference>
<dbReference type="AlphaFoldDB" id="A0A9K3EA48"/>
<gene>
    <name evidence="2" type="ORF">HanXRQr2_Chr14g0644121</name>
</gene>